<evidence type="ECO:0000313" key="9">
    <source>
        <dbReference type="EMBL" id="GIO27575.1"/>
    </source>
</evidence>
<evidence type="ECO:0000256" key="7">
    <source>
        <dbReference type="HAMAP-Rule" id="MF_00201"/>
    </source>
</evidence>
<dbReference type="InterPro" id="IPR037278">
    <property type="entry name" value="ARFGAP/RecO"/>
</dbReference>
<dbReference type="Pfam" id="PF02565">
    <property type="entry name" value="RecO_C"/>
    <property type="match status" value="1"/>
</dbReference>
<keyword evidence="10" id="KW-1185">Reference proteome</keyword>
<evidence type="ECO:0000256" key="2">
    <source>
        <dbReference type="ARBA" id="ARBA00021310"/>
    </source>
</evidence>
<evidence type="ECO:0000256" key="6">
    <source>
        <dbReference type="ARBA" id="ARBA00033409"/>
    </source>
</evidence>
<name>A0A919XBE2_9BACI</name>
<keyword evidence="3 7" id="KW-0227">DNA damage</keyword>
<evidence type="ECO:0000256" key="1">
    <source>
        <dbReference type="ARBA" id="ARBA00007452"/>
    </source>
</evidence>
<dbReference type="InterPro" id="IPR022572">
    <property type="entry name" value="DNA_rep/recomb_RecO_N"/>
</dbReference>
<dbReference type="PANTHER" id="PTHR33991:SF1">
    <property type="entry name" value="DNA REPAIR PROTEIN RECO"/>
    <property type="match status" value="1"/>
</dbReference>
<dbReference type="Proteomes" id="UP000676917">
    <property type="component" value="Unassembled WGS sequence"/>
</dbReference>
<dbReference type="Pfam" id="PF11967">
    <property type="entry name" value="RecO_N"/>
    <property type="match status" value="1"/>
</dbReference>
<dbReference type="PANTHER" id="PTHR33991">
    <property type="entry name" value="DNA REPAIR PROTEIN RECO"/>
    <property type="match status" value="1"/>
</dbReference>
<dbReference type="GO" id="GO:0043590">
    <property type="term" value="C:bacterial nucleoid"/>
    <property type="evidence" value="ECO:0007669"/>
    <property type="project" value="TreeGrafter"/>
</dbReference>
<dbReference type="InterPro" id="IPR042242">
    <property type="entry name" value="RecO_C"/>
</dbReference>
<dbReference type="Gene3D" id="1.20.1440.120">
    <property type="entry name" value="Recombination protein O, C-terminal domain"/>
    <property type="match status" value="1"/>
</dbReference>
<dbReference type="InterPro" id="IPR003717">
    <property type="entry name" value="RecO"/>
</dbReference>
<evidence type="ECO:0000313" key="10">
    <source>
        <dbReference type="Proteomes" id="UP000676917"/>
    </source>
</evidence>
<evidence type="ECO:0000256" key="3">
    <source>
        <dbReference type="ARBA" id="ARBA00022763"/>
    </source>
</evidence>
<dbReference type="HAMAP" id="MF_00201">
    <property type="entry name" value="RecO"/>
    <property type="match status" value="1"/>
</dbReference>
<protein>
    <recommendedName>
        <fullName evidence="2 7">DNA repair protein RecO</fullName>
    </recommendedName>
    <alternativeName>
        <fullName evidence="6 7">Recombination protein O</fullName>
    </alternativeName>
</protein>
<evidence type="ECO:0000256" key="4">
    <source>
        <dbReference type="ARBA" id="ARBA00023172"/>
    </source>
</evidence>
<dbReference type="GO" id="GO:0006310">
    <property type="term" value="P:DNA recombination"/>
    <property type="evidence" value="ECO:0007669"/>
    <property type="project" value="UniProtKB-UniRule"/>
</dbReference>
<sequence length="247" mass="28148">MLEKIDGLIIKTREYGETHKIVTIFSKRLGKFSAIAKGAKKPKSRMAAVTQPFIYGQFFVYVSKDLSNIQQGEIINSFRAIREDIVKTAYAAYLMEMTDKLLDDKTPNGEIFDQLMQTFEWISEEADVEIPIMMYEIKLYRAGGFAPIVDRCTNCGSKNGPFSFSFVEGGILCPNCTAVDSDAVPLPQPVVKLLYIFSTYGLERVGTISVKKENRDLIRKILDTYYDRYGGYFLKSRKFLNQLDKLQ</sequence>
<accession>A0A919XBE2</accession>
<keyword evidence="4 7" id="KW-0233">DNA recombination</keyword>
<dbReference type="SUPFAM" id="SSF50249">
    <property type="entry name" value="Nucleic acid-binding proteins"/>
    <property type="match status" value="1"/>
</dbReference>
<dbReference type="EMBL" id="BORP01000004">
    <property type="protein sequence ID" value="GIO27575.1"/>
    <property type="molecule type" value="Genomic_DNA"/>
</dbReference>
<dbReference type="RefSeq" id="WP_212921059.1">
    <property type="nucleotide sequence ID" value="NZ_BORP01000004.1"/>
</dbReference>
<comment type="similarity">
    <text evidence="1 7">Belongs to the RecO family.</text>
</comment>
<proteinExistence type="inferred from homology"/>
<dbReference type="InterPro" id="IPR012340">
    <property type="entry name" value="NA-bd_OB-fold"/>
</dbReference>
<dbReference type="SUPFAM" id="SSF57863">
    <property type="entry name" value="ArfGap/RecO-like zinc finger"/>
    <property type="match status" value="1"/>
</dbReference>
<comment type="caution">
    <text evidence="9">The sequence shown here is derived from an EMBL/GenBank/DDBJ whole genome shotgun (WGS) entry which is preliminary data.</text>
</comment>
<reference evidence="9" key="1">
    <citation type="submission" date="2021-03" db="EMBL/GenBank/DDBJ databases">
        <title>Antimicrobial resistance genes in bacteria isolated from Japanese honey, and their potential for conferring macrolide and lincosamide resistance in the American foulbrood pathogen Paenibacillus larvae.</title>
        <authorList>
            <person name="Okamoto M."/>
            <person name="Kumagai M."/>
            <person name="Kanamori H."/>
            <person name="Takamatsu D."/>
        </authorList>
    </citation>
    <scope>NUCLEOTIDE SEQUENCE</scope>
    <source>
        <strain evidence="9">J43TS3</strain>
    </source>
</reference>
<evidence type="ECO:0000256" key="5">
    <source>
        <dbReference type="ARBA" id="ARBA00023204"/>
    </source>
</evidence>
<dbReference type="NCBIfam" id="TIGR00613">
    <property type="entry name" value="reco"/>
    <property type="match status" value="1"/>
</dbReference>
<organism evidence="9 10">
    <name type="scientific">Ornithinibacillus bavariensis</name>
    <dbReference type="NCBI Taxonomy" id="545502"/>
    <lineage>
        <taxon>Bacteria</taxon>
        <taxon>Bacillati</taxon>
        <taxon>Bacillota</taxon>
        <taxon>Bacilli</taxon>
        <taxon>Bacillales</taxon>
        <taxon>Bacillaceae</taxon>
        <taxon>Ornithinibacillus</taxon>
    </lineage>
</organism>
<dbReference type="AlphaFoldDB" id="A0A919XBE2"/>
<feature type="domain" description="DNA replication/recombination mediator RecO N-terminal" evidence="8">
    <location>
        <begin position="1"/>
        <end position="78"/>
    </location>
</feature>
<gene>
    <name evidence="7 9" type="primary">recO</name>
    <name evidence="9" type="ORF">J43TS3_21860</name>
</gene>
<keyword evidence="5 7" id="KW-0234">DNA repair</keyword>
<dbReference type="Gene3D" id="2.40.50.140">
    <property type="entry name" value="Nucleic acid-binding proteins"/>
    <property type="match status" value="1"/>
</dbReference>
<evidence type="ECO:0000259" key="8">
    <source>
        <dbReference type="Pfam" id="PF11967"/>
    </source>
</evidence>
<dbReference type="GO" id="GO:0006302">
    <property type="term" value="P:double-strand break repair"/>
    <property type="evidence" value="ECO:0007669"/>
    <property type="project" value="TreeGrafter"/>
</dbReference>
<comment type="function">
    <text evidence="7">Involved in DNA repair and RecF pathway recombination.</text>
</comment>